<evidence type="ECO:0000313" key="2">
    <source>
        <dbReference type="EMBL" id="SHE75768.1"/>
    </source>
</evidence>
<accession>A0A1M4W3F5</accession>
<dbReference type="Proteomes" id="UP000184334">
    <property type="component" value="Unassembled WGS sequence"/>
</dbReference>
<comment type="caution">
    <text evidence="2">The sequence shown here is derived from an EMBL/GenBank/DDBJ whole genome shotgun (WGS) entry which is preliminary data.</text>
</comment>
<proteinExistence type="predicted"/>
<dbReference type="STRING" id="1122195.SAMN02745164_01072"/>
<keyword evidence="3" id="KW-1185">Reference proteome</keyword>
<feature type="domain" description="DUF2202" evidence="1">
    <location>
        <begin position="47"/>
        <end position="208"/>
    </location>
</feature>
<dbReference type="OrthoDB" id="9801086at2"/>
<dbReference type="SUPFAM" id="SSF47240">
    <property type="entry name" value="Ferritin-like"/>
    <property type="match status" value="1"/>
</dbReference>
<evidence type="ECO:0000259" key="1">
    <source>
        <dbReference type="Pfam" id="PF09968"/>
    </source>
</evidence>
<dbReference type="EMBL" id="FQUI01000014">
    <property type="protein sequence ID" value="SHE75768.1"/>
    <property type="molecule type" value="Genomic_DNA"/>
</dbReference>
<dbReference type="InterPro" id="IPR012347">
    <property type="entry name" value="Ferritin-like"/>
</dbReference>
<sequence>MRRKVLSFIFIFFLFLSLFSNIPTFTPLLNKPLDISTLPYETLSSTEINSIMMMREEEKLARDVYLTLYDAWNIQIFYNIATRAEQIHMDSVKNLIDKYKLDDPVKDDTIGIFTDERMQKLYYDLVTLGMKSEIDALKVGATIEDLDIYDLDNSLKETDNQDIKLVYENLIKGSENHMRAFINTLKQYEASYEPQFITMEEFQRILNSTNTMQQNNSQQYKGGKK</sequence>
<evidence type="ECO:0000313" key="3">
    <source>
        <dbReference type="Proteomes" id="UP000184334"/>
    </source>
</evidence>
<dbReference type="Pfam" id="PF09968">
    <property type="entry name" value="DUF2202"/>
    <property type="match status" value="1"/>
</dbReference>
<dbReference type="RefSeq" id="WP_072864211.1">
    <property type="nucleotide sequence ID" value="NZ_FQUI01000014.1"/>
</dbReference>
<gene>
    <name evidence="2" type="ORF">SAMN02745164_01072</name>
</gene>
<protein>
    <recommendedName>
        <fullName evidence="1">DUF2202 domain-containing protein</fullName>
    </recommendedName>
</protein>
<dbReference type="CDD" id="cd01048">
    <property type="entry name" value="Ferritin_like_AB2"/>
    <property type="match status" value="1"/>
</dbReference>
<name>A0A1M4W3F5_MARH1</name>
<dbReference type="AlphaFoldDB" id="A0A1M4W3F5"/>
<dbReference type="Gene3D" id="1.20.1260.10">
    <property type="match status" value="1"/>
</dbReference>
<dbReference type="InterPro" id="IPR019243">
    <property type="entry name" value="DUF2202"/>
</dbReference>
<organism evidence="2 3">
    <name type="scientific">Marinitoga hydrogenitolerans (strain DSM 16785 / JCM 12826 / AT1271)</name>
    <dbReference type="NCBI Taxonomy" id="1122195"/>
    <lineage>
        <taxon>Bacteria</taxon>
        <taxon>Thermotogati</taxon>
        <taxon>Thermotogota</taxon>
        <taxon>Thermotogae</taxon>
        <taxon>Petrotogales</taxon>
        <taxon>Petrotogaceae</taxon>
        <taxon>Marinitoga</taxon>
    </lineage>
</organism>
<dbReference type="InterPro" id="IPR009078">
    <property type="entry name" value="Ferritin-like_SF"/>
</dbReference>
<reference evidence="2" key="1">
    <citation type="submission" date="2016-11" db="EMBL/GenBank/DDBJ databases">
        <authorList>
            <person name="Varghese N."/>
            <person name="Submissions S."/>
        </authorList>
    </citation>
    <scope>NUCLEOTIDE SEQUENCE [LARGE SCALE GENOMIC DNA]</scope>
    <source>
        <strain evidence="2">DSM 16785</strain>
    </source>
</reference>